<dbReference type="AlphaFoldDB" id="A0A6J4Q0W8"/>
<accession>A0A6J4Q0W8</accession>
<dbReference type="EMBL" id="CADCVD010000021">
    <property type="protein sequence ID" value="CAA9429165.1"/>
    <property type="molecule type" value="Genomic_DNA"/>
</dbReference>
<proteinExistence type="predicted"/>
<sequence length="37" mass="4010">MEVSSLIELVRRIVCASGYLREDPSGLRVSASCEVAL</sequence>
<name>A0A6J4Q0W8_9ACTN</name>
<evidence type="ECO:0000313" key="1">
    <source>
        <dbReference type="EMBL" id="CAA9429165.1"/>
    </source>
</evidence>
<organism evidence="1">
    <name type="scientific">uncultured Rubrobacteraceae bacterium</name>
    <dbReference type="NCBI Taxonomy" id="349277"/>
    <lineage>
        <taxon>Bacteria</taxon>
        <taxon>Bacillati</taxon>
        <taxon>Actinomycetota</taxon>
        <taxon>Rubrobacteria</taxon>
        <taxon>Rubrobacterales</taxon>
        <taxon>Rubrobacteraceae</taxon>
        <taxon>environmental samples</taxon>
    </lineage>
</organism>
<protein>
    <submittedName>
        <fullName evidence="1">Uncharacterized protein</fullName>
    </submittedName>
</protein>
<gene>
    <name evidence="1" type="ORF">AVDCRST_MAG37-466</name>
</gene>
<reference evidence="1" key="1">
    <citation type="submission" date="2020-02" db="EMBL/GenBank/DDBJ databases">
        <authorList>
            <person name="Meier V. D."/>
        </authorList>
    </citation>
    <scope>NUCLEOTIDE SEQUENCE</scope>
    <source>
        <strain evidence="1">AVDCRST_MAG37</strain>
    </source>
</reference>